<keyword evidence="1" id="KW-0732">Signal</keyword>
<keyword evidence="2" id="KW-1015">Disulfide bond</keyword>
<dbReference type="Gene3D" id="2.60.120.200">
    <property type="match status" value="1"/>
</dbReference>
<dbReference type="AlphaFoldDB" id="D0LHU3"/>
<dbReference type="InterPro" id="IPR006558">
    <property type="entry name" value="LamG-like"/>
</dbReference>
<reference evidence="4 5" key="1">
    <citation type="journal article" date="2010" name="Stand. Genomic Sci.">
        <title>Complete genome sequence of Haliangium ochraceum type strain (SMP-2).</title>
        <authorList>
            <consortium name="US DOE Joint Genome Institute (JGI-PGF)"/>
            <person name="Ivanova N."/>
            <person name="Daum C."/>
            <person name="Lang E."/>
            <person name="Abt B."/>
            <person name="Kopitz M."/>
            <person name="Saunders E."/>
            <person name="Lapidus A."/>
            <person name="Lucas S."/>
            <person name="Glavina Del Rio T."/>
            <person name="Nolan M."/>
            <person name="Tice H."/>
            <person name="Copeland A."/>
            <person name="Cheng J.F."/>
            <person name="Chen F."/>
            <person name="Bruce D."/>
            <person name="Goodwin L."/>
            <person name="Pitluck S."/>
            <person name="Mavromatis K."/>
            <person name="Pati A."/>
            <person name="Mikhailova N."/>
            <person name="Chen A."/>
            <person name="Palaniappan K."/>
            <person name="Land M."/>
            <person name="Hauser L."/>
            <person name="Chang Y.J."/>
            <person name="Jeffries C.D."/>
            <person name="Detter J.C."/>
            <person name="Brettin T."/>
            <person name="Rohde M."/>
            <person name="Goker M."/>
            <person name="Bristow J."/>
            <person name="Markowitz V."/>
            <person name="Eisen J.A."/>
            <person name="Hugenholtz P."/>
            <person name="Kyrpides N.C."/>
            <person name="Klenk H.P."/>
        </authorList>
    </citation>
    <scope>NUCLEOTIDE SEQUENCE [LARGE SCALE GENOMIC DNA]</scope>
    <source>
        <strain evidence="5">DSM 14365 / CIP 107738 / JCM 11303 / AJ 13395 / SMP-2</strain>
    </source>
</reference>
<dbReference type="RefSeq" id="WP_012827380.1">
    <property type="nucleotide sequence ID" value="NC_013440.1"/>
</dbReference>
<dbReference type="SUPFAM" id="SSF49899">
    <property type="entry name" value="Concanavalin A-like lectins/glucanases"/>
    <property type="match status" value="1"/>
</dbReference>
<dbReference type="Proteomes" id="UP000001880">
    <property type="component" value="Chromosome"/>
</dbReference>
<evidence type="ECO:0000313" key="5">
    <source>
        <dbReference type="Proteomes" id="UP000001880"/>
    </source>
</evidence>
<evidence type="ECO:0000313" key="4">
    <source>
        <dbReference type="EMBL" id="ACY14772.1"/>
    </source>
</evidence>
<dbReference type="HOGENOM" id="CLU_1018498_0_0_7"/>
<protein>
    <submittedName>
        <fullName evidence="4">LamG domain protein jellyroll fold domain protein</fullName>
    </submittedName>
</protein>
<evidence type="ECO:0000256" key="2">
    <source>
        <dbReference type="ARBA" id="ARBA00023157"/>
    </source>
</evidence>
<dbReference type="Pfam" id="PF13385">
    <property type="entry name" value="Laminin_G_3"/>
    <property type="match status" value="1"/>
</dbReference>
<dbReference type="OrthoDB" id="5430002at2"/>
<evidence type="ECO:0000259" key="3">
    <source>
        <dbReference type="SMART" id="SM00560"/>
    </source>
</evidence>
<organism evidence="4 5">
    <name type="scientific">Haliangium ochraceum (strain DSM 14365 / JCM 11303 / SMP-2)</name>
    <dbReference type="NCBI Taxonomy" id="502025"/>
    <lineage>
        <taxon>Bacteria</taxon>
        <taxon>Pseudomonadati</taxon>
        <taxon>Myxococcota</taxon>
        <taxon>Polyangia</taxon>
        <taxon>Haliangiales</taxon>
        <taxon>Kofleriaceae</taxon>
        <taxon>Haliangium</taxon>
    </lineage>
</organism>
<proteinExistence type="predicted"/>
<dbReference type="SMART" id="SM00560">
    <property type="entry name" value="LamGL"/>
    <property type="match status" value="1"/>
</dbReference>
<sequence length="273" mass="29111">MRASTVLSVALCVTGCGRLGFEPGAGADPDAAVVDARVLDATPPDAAVPGATPLPGLEVPDLLAHYLVDVDAPGHDASGNQLHGTCGARGQCPALAATPESEFWPAYTFELDPGGPVAYIEIAADVADAMRTGFSITVWAKAYSYSDYMTVYAKPYGTGSLNSWKLGNAADGLFFESSDGSGIQYTPTAEALPLQTWAHVAVTWDAQSVKRLYLDGKLLVEETNEIVFDNNDMLIGVDIDDPSLRYPFDGQLHDLRIYKRALSADEIMLIRGH</sequence>
<keyword evidence="5" id="KW-1185">Reference proteome</keyword>
<dbReference type="InterPro" id="IPR013320">
    <property type="entry name" value="ConA-like_dom_sf"/>
</dbReference>
<dbReference type="KEGG" id="hoh:Hoch_2229"/>
<feature type="domain" description="LamG-like jellyroll fold" evidence="3">
    <location>
        <begin position="132"/>
        <end position="265"/>
    </location>
</feature>
<dbReference type="EMBL" id="CP001804">
    <property type="protein sequence ID" value="ACY14772.1"/>
    <property type="molecule type" value="Genomic_DNA"/>
</dbReference>
<gene>
    <name evidence="4" type="ordered locus">Hoch_2229</name>
</gene>
<accession>D0LHU3</accession>
<dbReference type="STRING" id="502025.Hoch_2229"/>
<evidence type="ECO:0000256" key="1">
    <source>
        <dbReference type="ARBA" id="ARBA00022729"/>
    </source>
</evidence>
<name>D0LHU3_HALO1</name>